<dbReference type="AlphaFoldDB" id="A0A2P8DA78"/>
<keyword evidence="1" id="KW-0732">Signal</keyword>
<reference evidence="2 3" key="1">
    <citation type="submission" date="2018-03" db="EMBL/GenBank/DDBJ databases">
        <title>Genomic Encyclopedia of Type Strains, Phase III (KMG-III): the genomes of soil and plant-associated and newly described type strains.</title>
        <authorList>
            <person name="Whitman W."/>
        </authorList>
    </citation>
    <scope>NUCLEOTIDE SEQUENCE [LARGE SCALE GENOMIC DNA]</scope>
    <source>
        <strain evidence="2 3">CGMCC 1.12700</strain>
    </source>
</reference>
<dbReference type="InterPro" id="IPR010281">
    <property type="entry name" value="DUF885"/>
</dbReference>
<dbReference type="Pfam" id="PF05960">
    <property type="entry name" value="DUF885"/>
    <property type="match status" value="1"/>
</dbReference>
<dbReference type="RefSeq" id="WP_106520845.1">
    <property type="nucleotide sequence ID" value="NZ_PYGD01000001.1"/>
</dbReference>
<protein>
    <submittedName>
        <fullName evidence="2">Uncharacterized protein (DUF885 family)</fullName>
    </submittedName>
</protein>
<evidence type="ECO:0000313" key="3">
    <source>
        <dbReference type="Proteomes" id="UP000240572"/>
    </source>
</evidence>
<accession>A0A2P8DA78</accession>
<dbReference type="PANTHER" id="PTHR33361">
    <property type="entry name" value="GLR0591 PROTEIN"/>
    <property type="match status" value="1"/>
</dbReference>
<proteinExistence type="predicted"/>
<gene>
    <name evidence="2" type="ORF">B0I18_101266</name>
</gene>
<feature type="chain" id="PRO_5015169137" evidence="1">
    <location>
        <begin position="27"/>
        <end position="595"/>
    </location>
</feature>
<dbReference type="EMBL" id="PYGD01000001">
    <property type="protein sequence ID" value="PSK94115.1"/>
    <property type="molecule type" value="Genomic_DNA"/>
</dbReference>
<feature type="signal peptide" evidence="1">
    <location>
        <begin position="1"/>
        <end position="26"/>
    </location>
</feature>
<dbReference type="Proteomes" id="UP000240572">
    <property type="component" value="Unassembled WGS sequence"/>
</dbReference>
<evidence type="ECO:0000313" key="2">
    <source>
        <dbReference type="EMBL" id="PSK94115.1"/>
    </source>
</evidence>
<organism evidence="2 3">
    <name type="scientific">Taibaiella chishuiensis</name>
    <dbReference type="NCBI Taxonomy" id="1434707"/>
    <lineage>
        <taxon>Bacteria</taxon>
        <taxon>Pseudomonadati</taxon>
        <taxon>Bacteroidota</taxon>
        <taxon>Chitinophagia</taxon>
        <taxon>Chitinophagales</taxon>
        <taxon>Chitinophagaceae</taxon>
        <taxon>Taibaiella</taxon>
    </lineage>
</organism>
<dbReference type="PANTHER" id="PTHR33361:SF16">
    <property type="entry name" value="DUF885 DOMAIN-CONTAINING PROTEIN"/>
    <property type="match status" value="1"/>
</dbReference>
<evidence type="ECO:0000256" key="1">
    <source>
        <dbReference type="SAM" id="SignalP"/>
    </source>
</evidence>
<dbReference type="OrthoDB" id="9760040at2"/>
<keyword evidence="3" id="KW-1185">Reference proteome</keyword>
<sequence>MKALALKWRRMALALSLLACSPLLHAQDNTANIPLQKLFGRYYEEYLQLYPLAATATGDPRYNDQLPNTGSAPFIKKQHDFYTRYAAELKTIPYNKLNSDDQVSYAILKDIIDRSLEGEQFHNEYMPVNQVFSLTLELGQLGSGRGSQPFNTVQDYENWIKRATAFSDWTDTAIANFRKGIAAGIVLPKALVEKVIPQLDNLAQQDVTKSVFYGPVKQFPESFSAADKTRLTAAYEKLIREQLNVSYNKLNRFLKEEYMPHARQSSGISDLPDGKARYRYCIYNYTTTRKTPEELYKTGLSEVARITAEMEKVKKEIGFKGSLQELFTFMKTDPQFMPFKTNKEVLDANFALLKKVEPHLSEYFGVRPKTPFEIREVESFRAASAPPQYNFGNLELNRPGIYYFPILDPTKVNVTGWPMEAVFLHEAIPGHHYQISLQLENKSLPQFRRNNFSAAFVEGWGLYAESLGSLLGCYTDPYQKLGAYGTEIHRAIRLVTDVGLHTGKMTREQAIKYMMDHEAIAEATATLEIERYMAAPGQALSYKTGELKIKELRDRYQRKLGSRFQLKEFHDALLKGGAMPLDVFEAYMNAWAATQ</sequence>
<comment type="caution">
    <text evidence="2">The sequence shown here is derived from an EMBL/GenBank/DDBJ whole genome shotgun (WGS) entry which is preliminary data.</text>
</comment>
<name>A0A2P8DA78_9BACT</name>